<proteinExistence type="inferred from homology"/>
<accession>A0A9W8M400</accession>
<dbReference type="GO" id="GO:0006013">
    <property type="term" value="P:mannose metabolic process"/>
    <property type="evidence" value="ECO:0007669"/>
    <property type="project" value="InterPro"/>
</dbReference>
<comment type="similarity">
    <text evidence="3">Belongs to the glycosyl hydrolase 38 family.</text>
</comment>
<evidence type="ECO:0000256" key="2">
    <source>
        <dbReference type="ARBA" id="ARBA00004173"/>
    </source>
</evidence>
<comment type="subcellular location">
    <subcellularLocation>
        <location evidence="2">Mitochondrion</location>
    </subcellularLocation>
</comment>
<comment type="catalytic activity">
    <reaction evidence="1">
        <text>Hydrolysis of terminal, non-reducing alpha-D-mannose residues in alpha-D-mannosides.</text>
        <dbReference type="EC" id="3.2.1.24"/>
    </reaction>
</comment>
<comment type="similarity">
    <text evidence="4">Belongs to the ATPase inhibitor family.</text>
</comment>
<evidence type="ECO:0000256" key="10">
    <source>
        <dbReference type="ARBA" id="ARBA00054985"/>
    </source>
</evidence>
<name>A0A9W8M400_9FUNG</name>
<dbReference type="AlphaFoldDB" id="A0A9W8M400"/>
<feature type="domain" description="Glycoside hydrolase family 38 central" evidence="13">
    <location>
        <begin position="631"/>
        <end position="710"/>
    </location>
</feature>
<comment type="caution">
    <text evidence="14">The sequence shown here is derived from an EMBL/GenBank/DDBJ whole genome shotgun (WGS) entry which is preliminary data.</text>
</comment>
<dbReference type="InterPro" id="IPR041147">
    <property type="entry name" value="GH38_C"/>
</dbReference>
<dbReference type="SUPFAM" id="SSF88688">
    <property type="entry name" value="Families 57/38 glycoside transferase middle domain"/>
    <property type="match status" value="1"/>
</dbReference>
<dbReference type="FunFam" id="1.20.1270.50:FF:000004">
    <property type="entry name" value="alpha-mannosidase 2C1 isoform X1"/>
    <property type="match status" value="1"/>
</dbReference>
<dbReference type="Pfam" id="PF09261">
    <property type="entry name" value="Alpha-mann_mid"/>
    <property type="match status" value="1"/>
</dbReference>
<dbReference type="InterPro" id="IPR037094">
    <property type="entry name" value="Glyco_hydro_38_cen_sf"/>
</dbReference>
<dbReference type="SUPFAM" id="SSF74650">
    <property type="entry name" value="Galactose mutarotase-like"/>
    <property type="match status" value="1"/>
</dbReference>
<sequence length="1175" mass="131675">MLRTIVQRQRSVIAPVRAAMQQSTRKYTDGFSERENAFENKYIRDQEMKKIQALRDQLEKAKKQVDELEAKIGEHHREATAKDQKNQDAQTQQRQAPVMDRHMSYVQKHPKVTKDRLLHFMSKNMLQDVNLCAALYNGRVSGAPHVKLEIWAANGLERPTFAVAAKQEYSPVEVGHSFGPSWASHWVRATLQIPEEFAGKEVRLIFNPSCEAMVWSETGEPLQGITGGNGIEKHVDYVITKCAPQLSELQQQPLRVVLYLEVASNGMFGNGEYMIAAPDPNRKFELETADLVVYNHDAWALYYDLQILKDLADPLPDTPSVRAWQALATANAMVNAFEPGDPDTIAKARAIGAQFFAAKGGEANHQVYAIGNCHIDTAWLWPYDETKRKIARSWSTQMDYMDRYPEYKFAASQAQQFEWLRILYPALFERVKEKVKCGQFIPIGATWCEFDANLPSGESLVRQFLLGQRYFEKHFGERSKVFWLPDTFGYSSQLPQIVQLAGAKYFFTQKLSWNNINKFPHTTFRWIGLDGSHILTHMAPAETYTAQATAIQLVDSLKKHNDIAYSNESLYLYGNGDGGGGPLEAMLERLRRVEDVDGMPRVKHAHPNEFYEHVEKTAKELVSWKGELYFELHRGTYTSQALTKKLNRQCELLLRDVEMLSVLAQTIDSGFVYPADELTRMWQQVCLNQFHDVIPGSSIEMVYQDSTAIYEEVVASAVSLKQQALSVMIASSTDALHATGLAVVNTSSWARTEVVAVPGLVQQAGSGGVQQMRKRDNLALVLATVPGCSVHAVDLSTQAAAVEQVTPVRVVREKDGSVVLQNAFVAARISADGRLTSLLDLQQRRELVPSGASGNVLELYDDLPIYWDAWDIEIYSQEKVRLVQGASITVVDEGPLVASVAVEAKVGKASSIRQWISLSASSARLDFDCDVDWHENRKCLKVAFTWDIYSDQATYETQFGVVQRPTHRNTTWDMAKFEVCAHKFADLSEYGYGVALLNDCKYGYSTLANTMTLTLLRAPKAPDANCDMGRHSFRYAVYPHTGTFNESNVVREAYHFNLALSHLPVDLSATNLAALSSFFALDNAPNVVLDSVKAAEDDSRDIVVRLYETYGGHARAILSTSLDVAAAHTTNILEEKDTELELRQAVAPGQGQSVALSFRPFEIVTVYFSTSPRKN</sequence>
<dbReference type="PANTHER" id="PTHR46017">
    <property type="entry name" value="ALPHA-MANNOSIDASE 2C1"/>
    <property type="match status" value="1"/>
</dbReference>
<evidence type="ECO:0000313" key="15">
    <source>
        <dbReference type="Proteomes" id="UP001140074"/>
    </source>
</evidence>
<keyword evidence="8" id="KW-0496">Mitochondrion</keyword>
<dbReference type="Gene3D" id="2.60.40.2220">
    <property type="match status" value="1"/>
</dbReference>
<dbReference type="FunFam" id="2.70.98.30:FF:000001">
    <property type="entry name" value="alpha-mannosidase 2C1 isoform X2"/>
    <property type="match status" value="1"/>
</dbReference>
<dbReference type="Gene3D" id="1.20.5.500">
    <property type="entry name" value="Single helix bin"/>
    <property type="match status" value="1"/>
</dbReference>
<dbReference type="SUPFAM" id="SSF88713">
    <property type="entry name" value="Glycoside hydrolase/deacetylase"/>
    <property type="match status" value="1"/>
</dbReference>
<dbReference type="GO" id="GO:0000329">
    <property type="term" value="C:fungal-type vacuole membrane"/>
    <property type="evidence" value="ECO:0007669"/>
    <property type="project" value="TreeGrafter"/>
</dbReference>
<keyword evidence="6" id="KW-0479">Metal-binding</keyword>
<dbReference type="EC" id="3.2.1.24" evidence="5"/>
<evidence type="ECO:0000256" key="7">
    <source>
        <dbReference type="ARBA" id="ARBA00022801"/>
    </source>
</evidence>
<dbReference type="InterPro" id="IPR011330">
    <property type="entry name" value="Glyco_hydro/deAcase_b/a-brl"/>
</dbReference>
<gene>
    <name evidence="14" type="primary">AMS1_2</name>
    <name evidence="14" type="ORF">GGH94_003992</name>
</gene>
<dbReference type="GO" id="GO:0005739">
    <property type="term" value="C:mitochondrion"/>
    <property type="evidence" value="ECO:0007669"/>
    <property type="project" value="UniProtKB-SubCell"/>
</dbReference>
<dbReference type="Gene3D" id="3.20.110.10">
    <property type="entry name" value="Glycoside hydrolase 38, N terminal domain"/>
    <property type="match status" value="1"/>
</dbReference>
<evidence type="ECO:0000259" key="13">
    <source>
        <dbReference type="SMART" id="SM00872"/>
    </source>
</evidence>
<dbReference type="InterPro" id="IPR007648">
    <property type="entry name" value="ATPase_inhibitor_mt"/>
</dbReference>
<dbReference type="EMBL" id="JANBUY010000147">
    <property type="protein sequence ID" value="KAJ2862873.1"/>
    <property type="molecule type" value="Genomic_DNA"/>
</dbReference>
<dbReference type="Proteomes" id="UP001140074">
    <property type="component" value="Unassembled WGS sequence"/>
</dbReference>
<dbReference type="GO" id="GO:0030246">
    <property type="term" value="F:carbohydrate binding"/>
    <property type="evidence" value="ECO:0007669"/>
    <property type="project" value="InterPro"/>
</dbReference>
<evidence type="ECO:0000256" key="9">
    <source>
        <dbReference type="ARBA" id="ARBA00023295"/>
    </source>
</evidence>
<dbReference type="FunFam" id="3.20.110.10:FF:000002">
    <property type="entry name" value="alpha-mannosidase 2C1 isoform X1"/>
    <property type="match status" value="1"/>
</dbReference>
<keyword evidence="9 14" id="KW-0326">Glycosidase</keyword>
<evidence type="ECO:0000256" key="5">
    <source>
        <dbReference type="ARBA" id="ARBA00012752"/>
    </source>
</evidence>
<feature type="region of interest" description="Disordered" evidence="12">
    <location>
        <begin position="77"/>
        <end position="99"/>
    </location>
</feature>
<evidence type="ECO:0000313" key="14">
    <source>
        <dbReference type="EMBL" id="KAJ2862873.1"/>
    </source>
</evidence>
<dbReference type="InterPro" id="IPR015341">
    <property type="entry name" value="Glyco_hydro_38_cen"/>
</dbReference>
<dbReference type="Pfam" id="PF07748">
    <property type="entry name" value="Glyco_hydro_38C"/>
    <property type="match status" value="1"/>
</dbReference>
<dbReference type="Gene3D" id="2.70.98.30">
    <property type="entry name" value="Golgi alpha-mannosidase II, domain 4"/>
    <property type="match status" value="1"/>
</dbReference>
<evidence type="ECO:0000256" key="4">
    <source>
        <dbReference type="ARBA" id="ARBA00010901"/>
    </source>
</evidence>
<dbReference type="Pfam" id="PF17677">
    <property type="entry name" value="Glyco_hydro38C2"/>
    <property type="match status" value="1"/>
</dbReference>
<comment type="function">
    <text evidence="10">Degrades free oligosaccharides in the vacuole.</text>
</comment>
<evidence type="ECO:0000256" key="1">
    <source>
        <dbReference type="ARBA" id="ARBA00000365"/>
    </source>
</evidence>
<evidence type="ECO:0000256" key="8">
    <source>
        <dbReference type="ARBA" id="ARBA00023128"/>
    </source>
</evidence>
<dbReference type="Pfam" id="PF01074">
    <property type="entry name" value="Glyco_hydro_38N"/>
    <property type="match status" value="1"/>
</dbReference>
<dbReference type="GO" id="GO:0046872">
    <property type="term" value="F:metal ion binding"/>
    <property type="evidence" value="ECO:0007669"/>
    <property type="project" value="UniProtKB-KW"/>
</dbReference>
<evidence type="ECO:0000256" key="3">
    <source>
        <dbReference type="ARBA" id="ARBA00009792"/>
    </source>
</evidence>
<protein>
    <recommendedName>
        <fullName evidence="11">Alpha-mannosidase</fullName>
        <ecNumber evidence="5">3.2.1.24</ecNumber>
    </recommendedName>
</protein>
<keyword evidence="7 14" id="KW-0378">Hydrolase</keyword>
<dbReference type="InterPro" id="IPR011682">
    <property type="entry name" value="Glyco_hydro_38_C"/>
</dbReference>
<dbReference type="InterPro" id="IPR000602">
    <property type="entry name" value="Glyco_hydro_38_N"/>
</dbReference>
<dbReference type="GO" id="GO:0042030">
    <property type="term" value="F:ATPase inhibitor activity"/>
    <property type="evidence" value="ECO:0007669"/>
    <property type="project" value="InterPro"/>
</dbReference>
<dbReference type="PANTHER" id="PTHR46017:SF1">
    <property type="entry name" value="ALPHA-MANNOSIDASE 2C1"/>
    <property type="match status" value="1"/>
</dbReference>
<dbReference type="InterPro" id="IPR054723">
    <property type="entry name" value="Ams1-like_N"/>
</dbReference>
<dbReference type="SMART" id="SM00872">
    <property type="entry name" value="Alpha-mann_mid"/>
    <property type="match status" value="1"/>
</dbReference>
<dbReference type="Pfam" id="PF04568">
    <property type="entry name" value="IATP"/>
    <property type="match status" value="1"/>
</dbReference>
<evidence type="ECO:0000256" key="6">
    <source>
        <dbReference type="ARBA" id="ARBA00022723"/>
    </source>
</evidence>
<evidence type="ECO:0000256" key="11">
    <source>
        <dbReference type="ARBA" id="ARBA00071615"/>
    </source>
</evidence>
<dbReference type="GO" id="GO:0009313">
    <property type="term" value="P:oligosaccharide catabolic process"/>
    <property type="evidence" value="ECO:0007669"/>
    <property type="project" value="TreeGrafter"/>
</dbReference>
<dbReference type="Gene3D" id="1.20.1270.50">
    <property type="entry name" value="Glycoside hydrolase family 38, central domain"/>
    <property type="match status" value="1"/>
</dbReference>
<reference evidence="14" key="1">
    <citation type="submission" date="2022-07" db="EMBL/GenBank/DDBJ databases">
        <title>Phylogenomic reconstructions and comparative analyses of Kickxellomycotina fungi.</title>
        <authorList>
            <person name="Reynolds N.K."/>
            <person name="Stajich J.E."/>
            <person name="Barry K."/>
            <person name="Grigoriev I.V."/>
            <person name="Crous P."/>
            <person name="Smith M.E."/>
        </authorList>
    </citation>
    <scope>NUCLEOTIDE SEQUENCE</scope>
    <source>
        <strain evidence="14">RSA 476</strain>
    </source>
</reference>
<organism evidence="14 15">
    <name type="scientific">Coemansia aciculifera</name>
    <dbReference type="NCBI Taxonomy" id="417176"/>
    <lineage>
        <taxon>Eukaryota</taxon>
        <taxon>Fungi</taxon>
        <taxon>Fungi incertae sedis</taxon>
        <taxon>Zoopagomycota</taxon>
        <taxon>Kickxellomycotina</taxon>
        <taxon>Kickxellomycetes</taxon>
        <taxon>Kickxellales</taxon>
        <taxon>Kickxellaceae</taxon>
        <taxon>Coemansia</taxon>
    </lineage>
</organism>
<dbReference type="GO" id="GO:0004559">
    <property type="term" value="F:alpha-mannosidase activity"/>
    <property type="evidence" value="ECO:0007669"/>
    <property type="project" value="UniProtKB-EC"/>
</dbReference>
<dbReference type="Pfam" id="PF22907">
    <property type="entry name" value="Ams1-like_1st"/>
    <property type="match status" value="1"/>
</dbReference>
<keyword evidence="15" id="KW-1185">Reference proteome</keyword>
<feature type="compositionally biased region" description="Basic and acidic residues" evidence="12">
    <location>
        <begin position="77"/>
        <end position="86"/>
    </location>
</feature>
<evidence type="ECO:0000256" key="12">
    <source>
        <dbReference type="SAM" id="MobiDB-lite"/>
    </source>
</evidence>
<dbReference type="InterPro" id="IPR028995">
    <property type="entry name" value="Glyco_hydro_57/38_cen_sf"/>
</dbReference>
<dbReference type="InterPro" id="IPR027291">
    <property type="entry name" value="Glyco_hydro_38_N_sf"/>
</dbReference>
<dbReference type="InterPro" id="IPR011013">
    <property type="entry name" value="Gal_mutarotase_sf_dom"/>
</dbReference>